<accession>A0A8S1DJN5</accession>
<feature type="transmembrane region" description="Helical" evidence="5">
    <location>
        <begin position="263"/>
        <end position="283"/>
    </location>
</feature>
<feature type="transmembrane region" description="Helical" evidence="5">
    <location>
        <begin position="114"/>
        <end position="133"/>
    </location>
</feature>
<dbReference type="PANTHER" id="PTHR22911:SF6">
    <property type="entry name" value="SOLUTE CARRIER FAMILY 35 MEMBER G1"/>
    <property type="match status" value="1"/>
</dbReference>
<dbReference type="AlphaFoldDB" id="A0A8S1DJN5"/>
<keyword evidence="2 5" id="KW-0812">Transmembrane</keyword>
<keyword evidence="4 5" id="KW-0472">Membrane</keyword>
<dbReference type="OrthoDB" id="306876at2759"/>
<dbReference type="InterPro" id="IPR037185">
    <property type="entry name" value="EmrE-like"/>
</dbReference>
<evidence type="ECO:0000259" key="6">
    <source>
        <dbReference type="Pfam" id="PF00892"/>
    </source>
</evidence>
<evidence type="ECO:0000256" key="3">
    <source>
        <dbReference type="ARBA" id="ARBA00022989"/>
    </source>
</evidence>
<feature type="transmembrane region" description="Helical" evidence="5">
    <location>
        <begin position="200"/>
        <end position="218"/>
    </location>
</feature>
<feature type="transmembrane region" description="Helical" evidence="5">
    <location>
        <begin position="295"/>
        <end position="313"/>
    </location>
</feature>
<feature type="transmembrane region" description="Helical" evidence="5">
    <location>
        <begin position="230"/>
        <end position="248"/>
    </location>
</feature>
<comment type="subcellular location">
    <subcellularLocation>
        <location evidence="1">Membrane</location>
        <topology evidence="1">Multi-pass membrane protein</topology>
    </subcellularLocation>
</comment>
<evidence type="ECO:0000256" key="5">
    <source>
        <dbReference type="SAM" id="Phobius"/>
    </source>
</evidence>
<feature type="transmembrane region" description="Helical" evidence="5">
    <location>
        <begin position="84"/>
        <end position="102"/>
    </location>
</feature>
<dbReference type="SUPFAM" id="SSF103481">
    <property type="entry name" value="Multidrug resistance efflux transporter EmrE"/>
    <property type="match status" value="2"/>
</dbReference>
<keyword evidence="3 5" id="KW-1133">Transmembrane helix</keyword>
<keyword evidence="8" id="KW-1185">Reference proteome</keyword>
<feature type="transmembrane region" description="Helical" evidence="5">
    <location>
        <begin position="145"/>
        <end position="161"/>
    </location>
</feature>
<proteinExistence type="predicted"/>
<feature type="transmembrane region" description="Helical" evidence="5">
    <location>
        <begin position="168"/>
        <end position="188"/>
    </location>
</feature>
<feature type="domain" description="EamA" evidence="6">
    <location>
        <begin position="200"/>
        <end position="336"/>
    </location>
</feature>
<feature type="domain" description="EamA" evidence="6">
    <location>
        <begin position="52"/>
        <end position="184"/>
    </location>
</feature>
<dbReference type="InterPro" id="IPR000620">
    <property type="entry name" value="EamA_dom"/>
</dbReference>
<gene>
    <name evidence="7" type="ORF">CLODIP_2_CD12535</name>
</gene>
<evidence type="ECO:0000256" key="1">
    <source>
        <dbReference type="ARBA" id="ARBA00004141"/>
    </source>
</evidence>
<dbReference type="Pfam" id="PF00892">
    <property type="entry name" value="EamA"/>
    <property type="match status" value="2"/>
</dbReference>
<evidence type="ECO:0000256" key="2">
    <source>
        <dbReference type="ARBA" id="ARBA00022692"/>
    </source>
</evidence>
<dbReference type="Proteomes" id="UP000494165">
    <property type="component" value="Unassembled WGS sequence"/>
</dbReference>
<organism evidence="7 8">
    <name type="scientific">Cloeon dipterum</name>
    <dbReference type="NCBI Taxonomy" id="197152"/>
    <lineage>
        <taxon>Eukaryota</taxon>
        <taxon>Metazoa</taxon>
        <taxon>Ecdysozoa</taxon>
        <taxon>Arthropoda</taxon>
        <taxon>Hexapoda</taxon>
        <taxon>Insecta</taxon>
        <taxon>Pterygota</taxon>
        <taxon>Palaeoptera</taxon>
        <taxon>Ephemeroptera</taxon>
        <taxon>Pisciforma</taxon>
        <taxon>Baetidae</taxon>
        <taxon>Cloeon</taxon>
    </lineage>
</organism>
<reference evidence="7 8" key="1">
    <citation type="submission" date="2020-04" db="EMBL/GenBank/DDBJ databases">
        <authorList>
            <person name="Alioto T."/>
            <person name="Alioto T."/>
            <person name="Gomez Garrido J."/>
        </authorList>
    </citation>
    <scope>NUCLEOTIDE SEQUENCE [LARGE SCALE GENOMIC DNA]</scope>
</reference>
<evidence type="ECO:0000256" key="4">
    <source>
        <dbReference type="ARBA" id="ARBA00023136"/>
    </source>
</evidence>
<feature type="transmembrane region" description="Helical" evidence="5">
    <location>
        <begin position="319"/>
        <end position="337"/>
    </location>
</feature>
<evidence type="ECO:0000313" key="8">
    <source>
        <dbReference type="Proteomes" id="UP000494165"/>
    </source>
</evidence>
<dbReference type="PANTHER" id="PTHR22911">
    <property type="entry name" value="ACYL-MALONYL CONDENSING ENZYME-RELATED"/>
    <property type="match status" value="1"/>
</dbReference>
<sequence>MLKNGSSDSSESSDLVTSSPANYEAIKSGAELEKQILEDLEKRQPQMLKTNWWAILLTFISGVCFTGSTALIKGLNTIDPMDLLVLRGLIQLVAILPFVIYERKNPFGPPNVRLYLLLEGFIGGLTLVSLFFATRRLPLGDSTTVIYSSPIFVVLMSYVFLKEACGFFRTLIIFVLMTGTVFVLQPPIFFQENAENWDVWGYTAAILCAFFTAINIVLMRKCKEVHYSLLVFHFSVWCTVMALILNFVPGPWESGGDLIDATLVQWVFAVMVGILGLVGQVLLTRALSMEGAGKVSVTRTLDIVLAFVVQVFWWEQVPGWMSILGAFLVCISVAAIGTEEQIGRLAAVIP</sequence>
<dbReference type="GO" id="GO:0016020">
    <property type="term" value="C:membrane"/>
    <property type="evidence" value="ECO:0007669"/>
    <property type="project" value="UniProtKB-SubCell"/>
</dbReference>
<name>A0A8S1DJN5_9INSE</name>
<evidence type="ECO:0000313" key="7">
    <source>
        <dbReference type="EMBL" id="CAB3382757.1"/>
    </source>
</evidence>
<comment type="caution">
    <text evidence="7">The sequence shown here is derived from an EMBL/GenBank/DDBJ whole genome shotgun (WGS) entry which is preliminary data.</text>
</comment>
<feature type="transmembrane region" description="Helical" evidence="5">
    <location>
        <begin position="52"/>
        <end position="72"/>
    </location>
</feature>
<protein>
    <recommendedName>
        <fullName evidence="6">EamA domain-containing protein</fullName>
    </recommendedName>
</protein>
<dbReference type="EMBL" id="CADEPI010000283">
    <property type="protein sequence ID" value="CAB3382757.1"/>
    <property type="molecule type" value="Genomic_DNA"/>
</dbReference>